<keyword evidence="3" id="KW-1185">Reference proteome</keyword>
<dbReference type="Proteomes" id="UP000013526">
    <property type="component" value="Unassembled WGS sequence"/>
</dbReference>
<feature type="compositionally biased region" description="Polar residues" evidence="1">
    <location>
        <begin position="1"/>
        <end position="22"/>
    </location>
</feature>
<protein>
    <submittedName>
        <fullName evidence="2">Uncharacterized protein</fullName>
    </submittedName>
</protein>
<proteinExistence type="predicted"/>
<evidence type="ECO:0000256" key="1">
    <source>
        <dbReference type="SAM" id="MobiDB-lite"/>
    </source>
</evidence>
<gene>
    <name evidence="2" type="ORF">G113_00515</name>
</gene>
<dbReference type="AlphaFoldDB" id="R1FBT0"/>
<sequence length="182" mass="19224">MMSLNVTLPPSLPNALQPQTEAARSDNRRAELIPQAPQGAASGGSQKSASQQDHERQAHSQGPIRESVVREGMGTLSPAPHPGPLRADEGGHQAGQGGNQQEAHRERHQDAGQAGDKRGSNTGASAFDIGGTGLQPRAVQHAYPGMQGGVLNAYMELRSQAIALRYRSASRPASPQQFDLKI</sequence>
<name>R1FBT0_9GAMM</name>
<accession>R1FBT0</accession>
<organism evidence="2 3">
    <name type="scientific">Aeromonas molluscorum 848</name>
    <dbReference type="NCBI Taxonomy" id="1268236"/>
    <lineage>
        <taxon>Bacteria</taxon>
        <taxon>Pseudomonadati</taxon>
        <taxon>Pseudomonadota</taxon>
        <taxon>Gammaproteobacteria</taxon>
        <taxon>Aeromonadales</taxon>
        <taxon>Aeromonadaceae</taxon>
        <taxon>Aeromonas</taxon>
    </lineage>
</organism>
<dbReference type="EMBL" id="AQGQ01000001">
    <property type="protein sequence ID" value="EOD57112.1"/>
    <property type="molecule type" value="Genomic_DNA"/>
</dbReference>
<dbReference type="RefSeq" id="WP_005890824.1">
    <property type="nucleotide sequence ID" value="NZ_AQGQ01000001.1"/>
</dbReference>
<reference evidence="2 3" key="1">
    <citation type="journal article" date="2013" name="Genome Announc.">
        <title>Draft Genome Sequence of Aeromonas molluscorum Strain 848TT, Isolated from Bivalve Molluscs.</title>
        <authorList>
            <person name="Spataro N."/>
            <person name="Farfan M."/>
            <person name="Albarral V."/>
            <person name="Sanglas A."/>
            <person name="Loren J.G."/>
            <person name="Fuste M.C."/>
            <person name="Bosch E."/>
        </authorList>
    </citation>
    <scope>NUCLEOTIDE SEQUENCE [LARGE SCALE GENOMIC DNA]</scope>
    <source>
        <strain evidence="2 3">848</strain>
    </source>
</reference>
<comment type="caution">
    <text evidence="2">The sequence shown here is derived from an EMBL/GenBank/DDBJ whole genome shotgun (WGS) entry which is preliminary data.</text>
</comment>
<evidence type="ECO:0000313" key="2">
    <source>
        <dbReference type="EMBL" id="EOD57112.1"/>
    </source>
</evidence>
<evidence type="ECO:0000313" key="3">
    <source>
        <dbReference type="Proteomes" id="UP000013526"/>
    </source>
</evidence>
<dbReference type="PATRIC" id="fig|1268236.3.peg.107"/>
<feature type="compositionally biased region" description="Low complexity" evidence="1">
    <location>
        <begin position="34"/>
        <end position="51"/>
    </location>
</feature>
<feature type="compositionally biased region" description="Basic and acidic residues" evidence="1">
    <location>
        <begin position="102"/>
        <end position="119"/>
    </location>
</feature>
<feature type="region of interest" description="Disordered" evidence="1">
    <location>
        <begin position="1"/>
        <end position="132"/>
    </location>
</feature>